<feature type="region of interest" description="Disordered" evidence="1">
    <location>
        <begin position="242"/>
        <end position="263"/>
    </location>
</feature>
<feature type="compositionally biased region" description="Acidic residues" evidence="1">
    <location>
        <begin position="205"/>
        <end position="219"/>
    </location>
</feature>
<accession>A0A7I9Z1D3</accession>
<dbReference type="EMBL" id="BLLA01000001">
    <property type="protein sequence ID" value="GFG94779.1"/>
    <property type="molecule type" value="Genomic_DNA"/>
</dbReference>
<proteinExistence type="predicted"/>
<dbReference type="PROSITE" id="PS50234">
    <property type="entry name" value="VWFA"/>
    <property type="match status" value="1"/>
</dbReference>
<dbReference type="PANTHER" id="PTHR41248">
    <property type="entry name" value="NORD PROTEIN"/>
    <property type="match status" value="1"/>
</dbReference>
<feature type="region of interest" description="Disordered" evidence="1">
    <location>
        <begin position="180"/>
        <end position="226"/>
    </location>
</feature>
<evidence type="ECO:0000313" key="4">
    <source>
        <dbReference type="Proteomes" id="UP000465301"/>
    </source>
</evidence>
<name>A0A7I9Z1D3_9MYCO</name>
<dbReference type="InterPro" id="IPR002035">
    <property type="entry name" value="VWF_A"/>
</dbReference>
<reference evidence="3 4" key="1">
    <citation type="journal article" date="2019" name="Emerg. Microbes Infect.">
        <title>Comprehensive subspecies identification of 175 nontuberculous mycobacteria species based on 7547 genomic profiles.</title>
        <authorList>
            <person name="Matsumoto Y."/>
            <person name="Kinjo T."/>
            <person name="Motooka D."/>
            <person name="Nabeya D."/>
            <person name="Jung N."/>
            <person name="Uechi K."/>
            <person name="Horii T."/>
            <person name="Iida T."/>
            <person name="Fujita J."/>
            <person name="Nakamura S."/>
        </authorList>
    </citation>
    <scope>NUCLEOTIDE SEQUENCE [LARGE SCALE GENOMIC DNA]</scope>
    <source>
        <strain evidence="3 4">JCM 30726</strain>
    </source>
</reference>
<feature type="region of interest" description="Disordered" evidence="1">
    <location>
        <begin position="144"/>
        <end position="164"/>
    </location>
</feature>
<dbReference type="Pfam" id="PF13519">
    <property type="entry name" value="VWA_2"/>
    <property type="match status" value="1"/>
</dbReference>
<dbReference type="SMART" id="SM00327">
    <property type="entry name" value="VWA"/>
    <property type="match status" value="1"/>
</dbReference>
<dbReference type="AlphaFoldDB" id="A0A7I9Z1D3"/>
<dbReference type="InterPro" id="IPR036465">
    <property type="entry name" value="vWFA_dom_sf"/>
</dbReference>
<comment type="caution">
    <text evidence="3">The sequence shown here is derived from an EMBL/GenBank/DDBJ whole genome shotgun (WGS) entry which is preliminary data.</text>
</comment>
<dbReference type="Proteomes" id="UP000465301">
    <property type="component" value="Unassembled WGS sequence"/>
</dbReference>
<dbReference type="SUPFAM" id="SSF53300">
    <property type="entry name" value="vWA-like"/>
    <property type="match status" value="1"/>
</dbReference>
<evidence type="ECO:0000259" key="2">
    <source>
        <dbReference type="PROSITE" id="PS50234"/>
    </source>
</evidence>
<organism evidence="3 4">
    <name type="scientific">Mycobacterium timonense</name>
    <dbReference type="NCBI Taxonomy" id="701043"/>
    <lineage>
        <taxon>Bacteria</taxon>
        <taxon>Bacillati</taxon>
        <taxon>Actinomycetota</taxon>
        <taxon>Actinomycetes</taxon>
        <taxon>Mycobacteriales</taxon>
        <taxon>Mycobacteriaceae</taxon>
        <taxon>Mycobacterium</taxon>
        <taxon>Mycobacterium avium complex (MAC)</taxon>
    </lineage>
</organism>
<sequence length="609" mass="64750">MTALTADFTVEQIFGQRLVRRAGVADEARGDRVQGLGMLASALAGRAVAVAELQPGEPTWTDGQTIYLDPAARGRARLESVAVQASMIAAGSLDPDVVRPLVRHPRLARRYLAVEGHRALVSNADLLPGVLASVVDRDIAGRSDSPAASLGLASSRGTIEDPRPGFGVIRAAKVVAAASRAAAQQNQAEPQHVPRNPGNQKPEPEELDDGEVDDSDDPDLFTSPVGGGGFLGKWLKKMLSSVRKTGSGGGPPGADSPTHRTNSTRRGAYAVTSLASAPGDGGDAEDPAADGVRYPEWDVARKSYRPAWCTVREVEPTIKASATQAIDDPIGVRRPLSRLGMGLHRRHRQSQGDDIDIDAAVEARVEVRAGSVPDEAVYLDSLRRRRDLSVLLLLDVSGSAGEPGTVGRTVHEQQRAAVANLTVALHDLGDRVSLYAYYSQGRRAVSMVPVKRFDDHLNAQVIRRLNSLEPGAYSRLGAAIRHGSAVLEARGGTSRRLLVVLSDGLAYDHGYERAYGAADARRALTEARRRGTGCVCLTIGAGTDVPSLRRVFGSAAHATIARPDQLAGVVGPLFRSALRSAEVRRRVSVMSSPRTQLAHQLAGPARRDT</sequence>
<dbReference type="Gene3D" id="3.40.50.410">
    <property type="entry name" value="von Willebrand factor, type A domain"/>
    <property type="match status" value="1"/>
</dbReference>
<evidence type="ECO:0000313" key="3">
    <source>
        <dbReference type="EMBL" id="GFG94779.1"/>
    </source>
</evidence>
<keyword evidence="4" id="KW-1185">Reference proteome</keyword>
<protein>
    <recommendedName>
        <fullName evidence="2">VWFA domain-containing protein</fullName>
    </recommendedName>
</protein>
<feature type="domain" description="VWFA" evidence="2">
    <location>
        <begin position="389"/>
        <end position="578"/>
    </location>
</feature>
<evidence type="ECO:0000256" key="1">
    <source>
        <dbReference type="SAM" id="MobiDB-lite"/>
    </source>
</evidence>
<dbReference type="PANTHER" id="PTHR41248:SF1">
    <property type="entry name" value="NORD PROTEIN"/>
    <property type="match status" value="1"/>
</dbReference>
<gene>
    <name evidence="3" type="ORF">MTIM_06580</name>
</gene>
<dbReference type="InterPro" id="IPR051928">
    <property type="entry name" value="NorD/CobT"/>
</dbReference>